<dbReference type="Pfam" id="PF07872">
    <property type="entry name" value="DUF1659"/>
    <property type="match status" value="1"/>
</dbReference>
<sequence length="72" mass="7213">MANVRHLSTSLRFTLTLGGADGESVTKSVSVAKIGAGAGADALGALAASLGGLFEYPVVSVKKYDTGVLESE</sequence>
<comment type="caution">
    <text evidence="2">The sequence shown here is derived from an EMBL/GenBank/DDBJ whole genome shotgun (WGS) entry which is preliminary data.</text>
</comment>
<name>A0A073ITU0_9BACT</name>
<evidence type="ECO:0000313" key="3">
    <source>
        <dbReference type="Proteomes" id="UP000027665"/>
    </source>
</evidence>
<dbReference type="OrthoDB" id="6404at2"/>
<proteinExistence type="predicted"/>
<dbReference type="InterPro" id="IPR012454">
    <property type="entry name" value="DUF1659"/>
</dbReference>
<gene>
    <name evidence="2" type="ORF">EH55_00375</name>
</gene>
<dbReference type="EMBL" id="JMKI01000012">
    <property type="protein sequence ID" value="KEJ92896.1"/>
    <property type="molecule type" value="Genomic_DNA"/>
</dbReference>
<dbReference type="AlphaFoldDB" id="A0A073ITU0"/>
<organism evidence="2 3">
    <name type="scientific">Synergistes jonesii</name>
    <dbReference type="NCBI Taxonomy" id="2754"/>
    <lineage>
        <taxon>Bacteria</taxon>
        <taxon>Thermotogati</taxon>
        <taxon>Synergistota</taxon>
        <taxon>Synergistia</taxon>
        <taxon>Synergistales</taxon>
        <taxon>Synergistaceae</taxon>
        <taxon>Synergistes</taxon>
    </lineage>
</organism>
<reference evidence="2 3" key="1">
    <citation type="submission" date="2014-04" db="EMBL/GenBank/DDBJ databases">
        <title>Draft Genome Sequence of Synergistes jonesii.</title>
        <authorList>
            <person name="Coil D.A."/>
            <person name="Eisen J.A."/>
            <person name="Holland-Moritz H.E."/>
        </authorList>
    </citation>
    <scope>NUCLEOTIDE SEQUENCE [LARGE SCALE GENOMIC DNA]</scope>
    <source>
        <strain evidence="2 3">78-1</strain>
    </source>
</reference>
<keyword evidence="3" id="KW-1185">Reference proteome</keyword>
<protein>
    <recommendedName>
        <fullName evidence="1">DUF1659 domain-containing protein</fullName>
    </recommendedName>
</protein>
<dbReference type="Proteomes" id="UP000027665">
    <property type="component" value="Unassembled WGS sequence"/>
</dbReference>
<evidence type="ECO:0000259" key="1">
    <source>
        <dbReference type="Pfam" id="PF07872"/>
    </source>
</evidence>
<dbReference type="GeneID" id="90983012"/>
<accession>A0A073ITU0</accession>
<evidence type="ECO:0000313" key="2">
    <source>
        <dbReference type="EMBL" id="KEJ92896.1"/>
    </source>
</evidence>
<feature type="domain" description="DUF1659" evidence="1">
    <location>
        <begin position="4"/>
        <end position="69"/>
    </location>
</feature>
<dbReference type="RefSeq" id="WP_037974902.1">
    <property type="nucleotide sequence ID" value="NZ_CALIAO010000033.1"/>
</dbReference>
<dbReference type="STRING" id="2754.EH55_00375"/>